<feature type="region of interest" description="Disordered" evidence="1">
    <location>
        <begin position="608"/>
        <end position="628"/>
    </location>
</feature>
<dbReference type="Pfam" id="PF13516">
    <property type="entry name" value="LRR_6"/>
    <property type="match status" value="8"/>
</dbReference>
<dbReference type="GO" id="GO:0048471">
    <property type="term" value="C:perinuclear region of cytoplasm"/>
    <property type="evidence" value="ECO:0007669"/>
    <property type="project" value="TreeGrafter"/>
</dbReference>
<dbReference type="PANTHER" id="PTHR24113:SF15">
    <property type="entry name" value="NACHT DOMAIN-CONTAINING PROTEIN"/>
    <property type="match status" value="1"/>
</dbReference>
<proteinExistence type="predicted"/>
<dbReference type="InterPro" id="IPR001611">
    <property type="entry name" value="Leu-rich_rpt"/>
</dbReference>
<dbReference type="SMART" id="SM00368">
    <property type="entry name" value="LRR_RI"/>
    <property type="match status" value="9"/>
</dbReference>
<dbReference type="GO" id="GO:0005096">
    <property type="term" value="F:GTPase activator activity"/>
    <property type="evidence" value="ECO:0007669"/>
    <property type="project" value="InterPro"/>
</dbReference>
<dbReference type="GO" id="GO:0031267">
    <property type="term" value="F:small GTPase binding"/>
    <property type="evidence" value="ECO:0007669"/>
    <property type="project" value="TreeGrafter"/>
</dbReference>
<feature type="region of interest" description="Disordered" evidence="1">
    <location>
        <begin position="19"/>
        <end position="96"/>
    </location>
</feature>
<organism evidence="2 3">
    <name type="scientific">Cylindrotheca closterium</name>
    <dbReference type="NCBI Taxonomy" id="2856"/>
    <lineage>
        <taxon>Eukaryota</taxon>
        <taxon>Sar</taxon>
        <taxon>Stramenopiles</taxon>
        <taxon>Ochrophyta</taxon>
        <taxon>Bacillariophyta</taxon>
        <taxon>Bacillariophyceae</taxon>
        <taxon>Bacillariophycidae</taxon>
        <taxon>Bacillariales</taxon>
        <taxon>Bacillariaceae</taxon>
        <taxon>Cylindrotheca</taxon>
    </lineage>
</organism>
<name>A0AAD2FT12_9STRA</name>
<dbReference type="Proteomes" id="UP001295423">
    <property type="component" value="Unassembled WGS sequence"/>
</dbReference>
<feature type="region of interest" description="Disordered" evidence="1">
    <location>
        <begin position="650"/>
        <end position="696"/>
    </location>
</feature>
<dbReference type="Gene3D" id="3.80.10.10">
    <property type="entry name" value="Ribonuclease Inhibitor"/>
    <property type="match status" value="3"/>
</dbReference>
<feature type="compositionally biased region" description="Polar residues" evidence="1">
    <location>
        <begin position="680"/>
        <end position="693"/>
    </location>
</feature>
<dbReference type="GO" id="GO:0006913">
    <property type="term" value="P:nucleocytoplasmic transport"/>
    <property type="evidence" value="ECO:0007669"/>
    <property type="project" value="TreeGrafter"/>
</dbReference>
<evidence type="ECO:0000313" key="2">
    <source>
        <dbReference type="EMBL" id="CAJ1952480.1"/>
    </source>
</evidence>
<feature type="region of interest" description="Disordered" evidence="1">
    <location>
        <begin position="802"/>
        <end position="830"/>
    </location>
</feature>
<feature type="compositionally biased region" description="Polar residues" evidence="1">
    <location>
        <begin position="73"/>
        <end position="84"/>
    </location>
</feature>
<protein>
    <submittedName>
        <fullName evidence="2">Uncharacterized protein</fullName>
    </submittedName>
</protein>
<dbReference type="InterPro" id="IPR032675">
    <property type="entry name" value="LRR_dom_sf"/>
</dbReference>
<dbReference type="SUPFAM" id="SSF52047">
    <property type="entry name" value="RNI-like"/>
    <property type="match status" value="2"/>
</dbReference>
<dbReference type="GO" id="GO:0005829">
    <property type="term" value="C:cytosol"/>
    <property type="evidence" value="ECO:0007669"/>
    <property type="project" value="TreeGrafter"/>
</dbReference>
<comment type="caution">
    <text evidence="2">The sequence shown here is derived from an EMBL/GenBank/DDBJ whole genome shotgun (WGS) entry which is preliminary data.</text>
</comment>
<reference evidence="2" key="1">
    <citation type="submission" date="2023-08" db="EMBL/GenBank/DDBJ databases">
        <authorList>
            <person name="Audoor S."/>
            <person name="Bilcke G."/>
        </authorList>
    </citation>
    <scope>NUCLEOTIDE SEQUENCE</scope>
</reference>
<dbReference type="GO" id="GO:0005634">
    <property type="term" value="C:nucleus"/>
    <property type="evidence" value="ECO:0007669"/>
    <property type="project" value="TreeGrafter"/>
</dbReference>
<keyword evidence="3" id="KW-1185">Reference proteome</keyword>
<feature type="region of interest" description="Disordered" evidence="1">
    <location>
        <begin position="741"/>
        <end position="767"/>
    </location>
</feature>
<dbReference type="AlphaFoldDB" id="A0AAD2FT12"/>
<evidence type="ECO:0000256" key="1">
    <source>
        <dbReference type="SAM" id="MobiDB-lite"/>
    </source>
</evidence>
<gene>
    <name evidence="2" type="ORF">CYCCA115_LOCUS13574</name>
</gene>
<accession>A0AAD2FT12</accession>
<feature type="compositionally biased region" description="Polar residues" evidence="1">
    <location>
        <begin position="751"/>
        <end position="767"/>
    </location>
</feature>
<dbReference type="EMBL" id="CAKOGP040001803">
    <property type="protein sequence ID" value="CAJ1952480.1"/>
    <property type="molecule type" value="Genomic_DNA"/>
</dbReference>
<evidence type="ECO:0000313" key="3">
    <source>
        <dbReference type="Proteomes" id="UP001295423"/>
    </source>
</evidence>
<sequence>MPISDSCLLLSPAATDGAMAIEMGSRSDEPVKGSEAISQQSEAPPSMGEARMKSSIHVTDYSETSEWRKRNESPASNESMQQSVTEEETNGLRAPKRKLFAIESERPILETEEPGDGPDSVDIEKLTVPLHERIRQVEPLDISYTSTAASENLRGVLIARLHDIYEFGRIQVIDLSRRGLTDKDAETVGMALRSNPQLAVLKLGYNRIGDRGAAIIAACSSREGRHHQSLSVLDLGFNCIGDEGCTAITLNMLAGNHTLRNLFLSGNVIKDGGAIATAGALLHGCSLTRLHLSANEIGYDGMKILSGAIGEMDKRRQQIVNRPGGVKTAVQPATLEELHFADINLKDEGIVALSGMLLSNTGLCVLDISNNRIDDKGLALLSQTLAQNKSIPLKSLSLAFNKITCAGVECLMNAIWGSKTLKELKLDNNKVQDRGAQLCSVVLGSVSLEKLDISYNSISTVGIKALMKTLSENNTLKILALNGIPMDQNSSKAVSYALAYNSSLESFSIYSCCIGYTGQRHIAAGVVSNRNVNLRRLNGFTLGPITSTLGLPQLPEDWGNERVLGFVRFMWAHWSAQNPGSGVQGEARGPAPPTAVAAAGKKAFSSLSESDEARTQFQQQQGLHIGESPIIDPDTAILVRSISGRNLQIPDWGDGDDFDKSDLDTESWSSETDSLDRSSYGESSVGSQNNLLSGVNKESRNRNLQWLRVHSQALQDVGNIAFSNADLWFLHQHFFSPPYDENDLLSDNPEQKTGNDTPKSSARTRLPTTASLVVVHQARNSGNGPTKSAKVKNDWNDMWTTAERPNKRISGEENSSSAPSPKRARNSKPRIAYYPRVREKLESMGDKPSAQTLSLLRQLKYLEAKLFPGRNIYVDKENKEVQDESPSTADAEMILLDLI</sequence>
<dbReference type="InterPro" id="IPR027038">
    <property type="entry name" value="RanGap"/>
</dbReference>
<dbReference type="PANTHER" id="PTHR24113">
    <property type="entry name" value="RAN GTPASE-ACTIVATING PROTEIN 1"/>
    <property type="match status" value="1"/>
</dbReference>